<dbReference type="InterPro" id="IPR013525">
    <property type="entry name" value="ABC2_TM"/>
</dbReference>
<feature type="transmembrane region" description="Helical" evidence="6">
    <location>
        <begin position="116"/>
        <end position="143"/>
    </location>
</feature>
<evidence type="ECO:0000256" key="6">
    <source>
        <dbReference type="RuleBase" id="RU361157"/>
    </source>
</evidence>
<evidence type="ECO:0000313" key="10">
    <source>
        <dbReference type="Proteomes" id="UP000542742"/>
    </source>
</evidence>
<dbReference type="PANTHER" id="PTHR43027">
    <property type="entry name" value="DOXORUBICIN RESISTANCE ABC TRANSPORTER PERMEASE PROTEIN DRRC-RELATED"/>
    <property type="match status" value="1"/>
</dbReference>
<name>A0A7W7FYS2_9ACTN</name>
<feature type="region of interest" description="Disordered" evidence="7">
    <location>
        <begin position="1"/>
        <end position="20"/>
    </location>
</feature>
<keyword evidence="6" id="KW-0813">Transport</keyword>
<dbReference type="RefSeq" id="WP_184948983.1">
    <property type="nucleotide sequence ID" value="NZ_BOMC01000081.1"/>
</dbReference>
<dbReference type="InterPro" id="IPR047817">
    <property type="entry name" value="ABC2_TM_bact-type"/>
</dbReference>
<dbReference type="GO" id="GO:0043190">
    <property type="term" value="C:ATP-binding cassette (ABC) transporter complex"/>
    <property type="evidence" value="ECO:0007669"/>
    <property type="project" value="InterPro"/>
</dbReference>
<gene>
    <name evidence="9" type="ORF">BKA14_000097</name>
</gene>
<dbReference type="InterPro" id="IPR052902">
    <property type="entry name" value="ABC-2_transporter"/>
</dbReference>
<keyword evidence="2 6" id="KW-0812">Transmembrane</keyword>
<evidence type="ECO:0000259" key="8">
    <source>
        <dbReference type="PROSITE" id="PS51012"/>
    </source>
</evidence>
<accession>A0A7W7FYS2</accession>
<dbReference type="PIRSF" id="PIRSF006648">
    <property type="entry name" value="DrrB"/>
    <property type="match status" value="1"/>
</dbReference>
<feature type="transmembrane region" description="Helical" evidence="6">
    <location>
        <begin position="35"/>
        <end position="54"/>
    </location>
</feature>
<sequence>MSDQVTTIAPPAPPGGPSARSAVLRSEIRLYGRDISNVLLSIVFPPLLLVILGLVPSFREVNPDLDGLRVIDLYVPVVVLISLITAALLIFPPILTSYRELGILRRMSTTPVRPSTLLFTQMWLNGVMALVTAVLCLIVGWLVFDVALPRQVFGYVLALLLAGAASLAIGALVAAVAKAARHATGIGVAVYFPALFCTGLWIPVRAMPESLGNVVEFTPFGAAANALGQAAAGDWPDWKFLAVLAVWAVVTSAAAIRWFRWE</sequence>
<evidence type="ECO:0000313" key="9">
    <source>
        <dbReference type="EMBL" id="MBB4689949.1"/>
    </source>
</evidence>
<dbReference type="AlphaFoldDB" id="A0A7W7FYS2"/>
<dbReference type="EMBL" id="JACHMF010000001">
    <property type="protein sequence ID" value="MBB4689949.1"/>
    <property type="molecule type" value="Genomic_DNA"/>
</dbReference>
<dbReference type="InterPro" id="IPR000412">
    <property type="entry name" value="ABC_2_transport"/>
</dbReference>
<protein>
    <recommendedName>
        <fullName evidence="6">Transport permease protein</fullName>
    </recommendedName>
</protein>
<comment type="similarity">
    <text evidence="6">Belongs to the ABC-2 integral membrane protein family.</text>
</comment>
<comment type="caution">
    <text evidence="9">The sequence shown here is derived from an EMBL/GenBank/DDBJ whole genome shotgun (WGS) entry which is preliminary data.</text>
</comment>
<evidence type="ECO:0000256" key="5">
    <source>
        <dbReference type="ARBA" id="ARBA00023251"/>
    </source>
</evidence>
<evidence type="ECO:0000256" key="3">
    <source>
        <dbReference type="ARBA" id="ARBA00022989"/>
    </source>
</evidence>
<proteinExistence type="inferred from homology"/>
<organism evidence="9 10">
    <name type="scientific">Paractinoplanes abujensis</name>
    <dbReference type="NCBI Taxonomy" id="882441"/>
    <lineage>
        <taxon>Bacteria</taxon>
        <taxon>Bacillati</taxon>
        <taxon>Actinomycetota</taxon>
        <taxon>Actinomycetes</taxon>
        <taxon>Micromonosporales</taxon>
        <taxon>Micromonosporaceae</taxon>
        <taxon>Paractinoplanes</taxon>
    </lineage>
</organism>
<comment type="subcellular location">
    <subcellularLocation>
        <location evidence="6">Cell membrane</location>
        <topology evidence="6">Multi-pass membrane protein</topology>
    </subcellularLocation>
    <subcellularLocation>
        <location evidence="1">Membrane</location>
        <topology evidence="1">Multi-pass membrane protein</topology>
    </subcellularLocation>
</comment>
<dbReference type="PANTHER" id="PTHR43027:SF2">
    <property type="entry name" value="TRANSPORT PERMEASE PROTEIN"/>
    <property type="match status" value="1"/>
</dbReference>
<feature type="transmembrane region" description="Helical" evidence="6">
    <location>
        <begin position="183"/>
        <end position="202"/>
    </location>
</feature>
<reference evidence="9 10" key="1">
    <citation type="submission" date="2020-08" db="EMBL/GenBank/DDBJ databases">
        <title>Sequencing the genomes of 1000 actinobacteria strains.</title>
        <authorList>
            <person name="Klenk H.-P."/>
        </authorList>
    </citation>
    <scope>NUCLEOTIDE SEQUENCE [LARGE SCALE GENOMIC DNA]</scope>
    <source>
        <strain evidence="9 10">DSM 45518</strain>
    </source>
</reference>
<evidence type="ECO:0000256" key="7">
    <source>
        <dbReference type="SAM" id="MobiDB-lite"/>
    </source>
</evidence>
<keyword evidence="10" id="KW-1185">Reference proteome</keyword>
<dbReference type="GO" id="GO:0140359">
    <property type="term" value="F:ABC-type transporter activity"/>
    <property type="evidence" value="ECO:0007669"/>
    <property type="project" value="InterPro"/>
</dbReference>
<dbReference type="Proteomes" id="UP000542742">
    <property type="component" value="Unassembled WGS sequence"/>
</dbReference>
<dbReference type="PROSITE" id="PS51012">
    <property type="entry name" value="ABC_TM2"/>
    <property type="match status" value="1"/>
</dbReference>
<evidence type="ECO:0000256" key="2">
    <source>
        <dbReference type="ARBA" id="ARBA00022692"/>
    </source>
</evidence>
<feature type="transmembrane region" description="Helical" evidence="6">
    <location>
        <begin position="240"/>
        <end position="259"/>
    </location>
</feature>
<evidence type="ECO:0000256" key="4">
    <source>
        <dbReference type="ARBA" id="ARBA00023136"/>
    </source>
</evidence>
<keyword evidence="3 6" id="KW-1133">Transmembrane helix</keyword>
<dbReference type="GO" id="GO:0046677">
    <property type="term" value="P:response to antibiotic"/>
    <property type="evidence" value="ECO:0007669"/>
    <property type="project" value="UniProtKB-KW"/>
</dbReference>
<evidence type="ECO:0000256" key="1">
    <source>
        <dbReference type="ARBA" id="ARBA00004141"/>
    </source>
</evidence>
<keyword evidence="6" id="KW-1003">Cell membrane</keyword>
<feature type="transmembrane region" description="Helical" evidence="6">
    <location>
        <begin position="155"/>
        <end position="176"/>
    </location>
</feature>
<keyword evidence="4 6" id="KW-0472">Membrane</keyword>
<keyword evidence="5" id="KW-0046">Antibiotic resistance</keyword>
<dbReference type="Pfam" id="PF01061">
    <property type="entry name" value="ABC2_membrane"/>
    <property type="match status" value="1"/>
</dbReference>
<feature type="domain" description="ABC transmembrane type-2" evidence="8">
    <location>
        <begin position="36"/>
        <end position="262"/>
    </location>
</feature>
<feature type="transmembrane region" description="Helical" evidence="6">
    <location>
        <begin position="74"/>
        <end position="95"/>
    </location>
</feature>